<dbReference type="SMART" id="SM00052">
    <property type="entry name" value="EAL"/>
    <property type="match status" value="1"/>
</dbReference>
<dbReference type="PANTHER" id="PTHR33121:SF76">
    <property type="entry name" value="SIGNALING PROTEIN"/>
    <property type="match status" value="1"/>
</dbReference>
<feature type="domain" description="EAL" evidence="1">
    <location>
        <begin position="15"/>
        <end position="271"/>
    </location>
</feature>
<proteinExistence type="predicted"/>
<organism evidence="2 3">
    <name type="scientific">Moritella marina ATCC 15381</name>
    <dbReference type="NCBI Taxonomy" id="1202962"/>
    <lineage>
        <taxon>Bacteria</taxon>
        <taxon>Pseudomonadati</taxon>
        <taxon>Pseudomonadota</taxon>
        <taxon>Gammaproteobacteria</taxon>
        <taxon>Alteromonadales</taxon>
        <taxon>Moritellaceae</taxon>
        <taxon>Moritella</taxon>
    </lineage>
</organism>
<dbReference type="CDD" id="cd01948">
    <property type="entry name" value="EAL"/>
    <property type="match status" value="1"/>
</dbReference>
<evidence type="ECO:0000259" key="1">
    <source>
        <dbReference type="PROSITE" id="PS50883"/>
    </source>
</evidence>
<accession>A0A5J6WMZ8</accession>
<dbReference type="KEGG" id="mmaa:FR932_12045"/>
<dbReference type="OrthoDB" id="1673646at2"/>
<protein>
    <submittedName>
        <fullName evidence="2">EAL domain-containing protein</fullName>
    </submittedName>
</protein>
<dbReference type="PANTHER" id="PTHR33121">
    <property type="entry name" value="CYCLIC DI-GMP PHOSPHODIESTERASE PDEF"/>
    <property type="match status" value="1"/>
</dbReference>
<dbReference type="Pfam" id="PF00563">
    <property type="entry name" value="EAL"/>
    <property type="match status" value="1"/>
</dbReference>
<dbReference type="InterPro" id="IPR035919">
    <property type="entry name" value="EAL_sf"/>
</dbReference>
<keyword evidence="3" id="KW-1185">Reference proteome</keyword>
<sequence length="280" mass="31906">MDFMNDYARLHQNIIDLIEQDAEYGFYIIDQGLTFTSVFQPIFDREHNIYGVEALARIYDANGIPVNPHDYFESIRHDDESSAIATLTCAIIHMLNFSYSCHYDKKLFINVTPVIFEILSNHDIAVDTLVRGLKKIGLSPAQLVYEIIEFEGRNLESVLNGIQKLASFGIEVAIDDYGSAYSTEERVRSIKPDYLKIDKSIVDLLAAFKYSKFHHAVNLGHSIKAQTIAEGIETKAVFERCMASGADYFQGYYLARPEILKSVARPEILENTARFRRRSI</sequence>
<dbReference type="Proteomes" id="UP000327424">
    <property type="component" value="Chromosome"/>
</dbReference>
<reference evidence="2 3" key="1">
    <citation type="submission" date="2019-09" db="EMBL/GenBank/DDBJ databases">
        <title>Hybrid Assembly of the complete Genome of the Deep-Sea Bacterium Moritella marina from long Nanopore and Illumina reads.</title>
        <authorList>
            <person name="Magin S."/>
            <person name="Georgoulis A."/>
            <person name="Papadimitriou K."/>
            <person name="Iliakis G."/>
            <person name="Vorgias C.E."/>
        </authorList>
    </citation>
    <scope>NUCLEOTIDE SEQUENCE [LARGE SCALE GENOMIC DNA]</scope>
    <source>
        <strain evidence="2 3">MP-1</strain>
    </source>
</reference>
<dbReference type="Gene3D" id="3.20.20.450">
    <property type="entry name" value="EAL domain"/>
    <property type="match status" value="1"/>
</dbReference>
<dbReference type="InterPro" id="IPR001633">
    <property type="entry name" value="EAL_dom"/>
</dbReference>
<dbReference type="PROSITE" id="PS50883">
    <property type="entry name" value="EAL"/>
    <property type="match status" value="1"/>
</dbReference>
<dbReference type="RefSeq" id="WP_019442984.1">
    <property type="nucleotide sequence ID" value="NZ_ALOE01000038.1"/>
</dbReference>
<dbReference type="SUPFAM" id="SSF141868">
    <property type="entry name" value="EAL domain-like"/>
    <property type="match status" value="1"/>
</dbReference>
<dbReference type="InterPro" id="IPR050706">
    <property type="entry name" value="Cyclic-di-GMP_PDE-like"/>
</dbReference>
<evidence type="ECO:0000313" key="3">
    <source>
        <dbReference type="Proteomes" id="UP000327424"/>
    </source>
</evidence>
<gene>
    <name evidence="2" type="ORF">FR932_12045</name>
</gene>
<evidence type="ECO:0000313" key="2">
    <source>
        <dbReference type="EMBL" id="QFI38528.1"/>
    </source>
</evidence>
<name>A0A5J6WMZ8_MORMI</name>
<dbReference type="GO" id="GO:0071111">
    <property type="term" value="F:cyclic-guanylate-specific phosphodiesterase activity"/>
    <property type="evidence" value="ECO:0007669"/>
    <property type="project" value="InterPro"/>
</dbReference>
<dbReference type="AlphaFoldDB" id="A0A5J6WMZ8"/>
<dbReference type="EMBL" id="CP044399">
    <property type="protein sequence ID" value="QFI38528.1"/>
    <property type="molecule type" value="Genomic_DNA"/>
</dbReference>